<accession>A0A5D4XDA5</accession>
<sequence>MHSYPQTDVFRSIYPDVDPAQNFPPTLGERTSLALAVGIFMFGGVRGDLIIAGAGLVFVVGCVWALSRKAPRRIRAEARSRFPQQPWVEQPSPLVPVAWFALAVVALLAWWLTPDKFLVWSAAAVAIVAAVVTWFLPVIQRRRAEGDEELEPFEGLDGAF</sequence>
<name>A0A5D4XDA5_9CORY</name>
<comment type="caution">
    <text evidence="1">The sequence shown here is derived from an EMBL/GenBank/DDBJ whole genome shotgun (WGS) entry which is preliminary data.</text>
</comment>
<dbReference type="AlphaFoldDB" id="A0A5D4XDA5"/>
<dbReference type="EMBL" id="VSZI01000001">
    <property type="protein sequence ID" value="TYR20351.1"/>
    <property type="molecule type" value="Genomic_DNA"/>
</dbReference>
<dbReference type="Proteomes" id="UP000324726">
    <property type="component" value="Unassembled WGS sequence"/>
</dbReference>
<evidence type="ECO:0000313" key="2">
    <source>
        <dbReference type="Proteomes" id="UP000324726"/>
    </source>
</evidence>
<organism evidence="1 2">
    <name type="scientific">Corynebacterium urealyticum</name>
    <dbReference type="NCBI Taxonomy" id="43771"/>
    <lineage>
        <taxon>Bacteria</taxon>
        <taxon>Bacillati</taxon>
        <taxon>Actinomycetota</taxon>
        <taxon>Actinomycetes</taxon>
        <taxon>Mycobacteriales</taxon>
        <taxon>Corynebacteriaceae</taxon>
        <taxon>Corynebacterium</taxon>
    </lineage>
</organism>
<protein>
    <submittedName>
        <fullName evidence="1">Uncharacterized protein</fullName>
    </submittedName>
</protein>
<reference evidence="1 2" key="1">
    <citation type="submission" date="2019-08" db="EMBL/GenBank/DDBJ databases">
        <title>Draft genome of C. urealyticum strain VH4248.</title>
        <authorList>
            <person name="Navas J."/>
        </authorList>
    </citation>
    <scope>NUCLEOTIDE SEQUENCE [LARGE SCALE GENOMIC DNA]</scope>
    <source>
        <strain evidence="1 2">VH4248</strain>
    </source>
</reference>
<evidence type="ECO:0000313" key="1">
    <source>
        <dbReference type="EMBL" id="TYR20351.1"/>
    </source>
</evidence>
<proteinExistence type="predicted"/>
<gene>
    <name evidence="1" type="ORF">FYJ87_05130</name>
</gene>